<keyword evidence="3" id="KW-1185">Reference proteome</keyword>
<evidence type="ECO:0000313" key="3">
    <source>
        <dbReference type="Proteomes" id="UP000005238"/>
    </source>
</evidence>
<reference evidence="2" key="2">
    <citation type="submission" date="2015-06" db="UniProtKB">
        <authorList>
            <consortium name="EnsemblProtists"/>
        </authorList>
    </citation>
    <scope>IDENTIFICATION</scope>
    <source>
        <strain evidence="2">Pr102</strain>
    </source>
</reference>
<dbReference type="eggNOG" id="ENOG502S488">
    <property type="taxonomic scope" value="Eukaryota"/>
</dbReference>
<proteinExistence type="predicted"/>
<dbReference type="VEuPathDB" id="FungiDB:KRP23_1281"/>
<dbReference type="VEuPathDB" id="FungiDB:KRP22_1346"/>
<feature type="region of interest" description="Disordered" evidence="1">
    <location>
        <begin position="210"/>
        <end position="243"/>
    </location>
</feature>
<dbReference type="InParanoid" id="H3GQT6"/>
<name>H3GQT6_PHYRM</name>
<evidence type="ECO:0000256" key="1">
    <source>
        <dbReference type="SAM" id="MobiDB-lite"/>
    </source>
</evidence>
<evidence type="ECO:0000313" key="2">
    <source>
        <dbReference type="EnsemblProtists" id="Phyra79180"/>
    </source>
</evidence>
<dbReference type="Proteomes" id="UP000005238">
    <property type="component" value="Unassembled WGS sequence"/>
</dbReference>
<feature type="compositionally biased region" description="Basic and acidic residues" evidence="1">
    <location>
        <begin position="232"/>
        <end position="243"/>
    </location>
</feature>
<dbReference type="HOGENOM" id="CLU_089501_0_0_1"/>
<dbReference type="OMA" id="EMTIAMP"/>
<accession>H3GQT6</accession>
<protein>
    <submittedName>
        <fullName evidence="2">Uncharacterized protein</fullName>
    </submittedName>
</protein>
<dbReference type="EMBL" id="DS566034">
    <property type="status" value="NOT_ANNOTATED_CDS"/>
    <property type="molecule type" value="Genomic_DNA"/>
</dbReference>
<reference evidence="3" key="1">
    <citation type="journal article" date="2006" name="Science">
        <title>Phytophthora genome sequences uncover evolutionary origins and mechanisms of pathogenesis.</title>
        <authorList>
            <person name="Tyler B.M."/>
            <person name="Tripathy S."/>
            <person name="Zhang X."/>
            <person name="Dehal P."/>
            <person name="Jiang R.H."/>
            <person name="Aerts A."/>
            <person name="Arredondo F.D."/>
            <person name="Baxter L."/>
            <person name="Bensasson D."/>
            <person name="Beynon J.L."/>
            <person name="Chapman J."/>
            <person name="Damasceno C.M."/>
            <person name="Dorrance A.E."/>
            <person name="Dou D."/>
            <person name="Dickerman A.W."/>
            <person name="Dubchak I.L."/>
            <person name="Garbelotto M."/>
            <person name="Gijzen M."/>
            <person name="Gordon S.G."/>
            <person name="Govers F."/>
            <person name="Grunwald N.J."/>
            <person name="Huang W."/>
            <person name="Ivors K.L."/>
            <person name="Jones R.W."/>
            <person name="Kamoun S."/>
            <person name="Krampis K."/>
            <person name="Lamour K.H."/>
            <person name="Lee M.K."/>
            <person name="McDonald W.H."/>
            <person name="Medina M."/>
            <person name="Meijer H.J."/>
            <person name="Nordberg E.K."/>
            <person name="Maclean D.J."/>
            <person name="Ospina-Giraldo M.D."/>
            <person name="Morris P.F."/>
            <person name="Phuntumart V."/>
            <person name="Putnam N.H."/>
            <person name="Rash S."/>
            <person name="Rose J.K."/>
            <person name="Sakihama Y."/>
            <person name="Salamov A.A."/>
            <person name="Savidor A."/>
            <person name="Scheuring C.F."/>
            <person name="Smith B.M."/>
            <person name="Sobral B.W."/>
            <person name="Terry A."/>
            <person name="Torto-Alalibo T.A."/>
            <person name="Win J."/>
            <person name="Xu Z."/>
            <person name="Zhang H."/>
            <person name="Grigoriev I.V."/>
            <person name="Rokhsar D.S."/>
            <person name="Boore J.L."/>
        </authorList>
    </citation>
    <scope>NUCLEOTIDE SEQUENCE [LARGE SCALE GENOMIC DNA]</scope>
    <source>
        <strain evidence="3">Pr102</strain>
    </source>
</reference>
<sequence length="303" mass="33872">MTPTISRTIQRPRLMAFLKATGSERSRFWKKAALAFSRVEFAMSSDVVDRRAVPDEATALLTIKIGEVSRTSRKHLSLVTFSFLLSEGLDVFRAKVESCVTKALENHRGERHVREDPALYMRPGAHSKQAELVELTHSNFESRVARSFKNYLKRKTHEQFQCEVYAYVQKVAVPTRRRRNKEEEMTIAMPGQVALHGDFGQSQRLDASELTEAGAASVGKRKRSVGSDEGDEQHQTHRTLQGEHIEDGYYRTVRMVVNGAVVPVQVNVQDLLACLGAVFQQHASVGEDILRNGVAGAGADDLH</sequence>
<dbReference type="EnsemblProtists" id="Phyra79180">
    <property type="protein sequence ID" value="Phyra79180"/>
    <property type="gene ID" value="Phyra79180"/>
</dbReference>
<organism evidence="2 3">
    <name type="scientific">Phytophthora ramorum</name>
    <name type="common">Sudden oak death agent</name>
    <dbReference type="NCBI Taxonomy" id="164328"/>
    <lineage>
        <taxon>Eukaryota</taxon>
        <taxon>Sar</taxon>
        <taxon>Stramenopiles</taxon>
        <taxon>Oomycota</taxon>
        <taxon>Peronosporomycetes</taxon>
        <taxon>Peronosporales</taxon>
        <taxon>Peronosporaceae</taxon>
        <taxon>Phytophthora</taxon>
    </lineage>
</organism>
<dbReference type="AlphaFoldDB" id="H3GQT6"/>